<feature type="compositionally biased region" description="Basic and acidic residues" evidence="2">
    <location>
        <begin position="177"/>
        <end position="196"/>
    </location>
</feature>
<dbReference type="Proteomes" id="UP000824120">
    <property type="component" value="Chromosome 12"/>
</dbReference>
<proteinExistence type="predicted"/>
<feature type="region of interest" description="Disordered" evidence="2">
    <location>
        <begin position="92"/>
        <end position="126"/>
    </location>
</feature>
<feature type="coiled-coil region" evidence="1">
    <location>
        <begin position="138"/>
        <end position="165"/>
    </location>
</feature>
<keyword evidence="1" id="KW-0175">Coiled coil</keyword>
<feature type="compositionally biased region" description="Low complexity" evidence="2">
    <location>
        <begin position="113"/>
        <end position="126"/>
    </location>
</feature>
<feature type="compositionally biased region" description="Polar residues" evidence="2">
    <location>
        <begin position="92"/>
        <end position="112"/>
    </location>
</feature>
<gene>
    <name evidence="3" type="ORF">H5410_061928</name>
</gene>
<organism evidence="3 4">
    <name type="scientific">Solanum commersonii</name>
    <name type="common">Commerson's wild potato</name>
    <name type="synonym">Commerson's nightshade</name>
    <dbReference type="NCBI Taxonomy" id="4109"/>
    <lineage>
        <taxon>Eukaryota</taxon>
        <taxon>Viridiplantae</taxon>
        <taxon>Streptophyta</taxon>
        <taxon>Embryophyta</taxon>
        <taxon>Tracheophyta</taxon>
        <taxon>Spermatophyta</taxon>
        <taxon>Magnoliopsida</taxon>
        <taxon>eudicotyledons</taxon>
        <taxon>Gunneridae</taxon>
        <taxon>Pentapetalae</taxon>
        <taxon>asterids</taxon>
        <taxon>lamiids</taxon>
        <taxon>Solanales</taxon>
        <taxon>Solanaceae</taxon>
        <taxon>Solanoideae</taxon>
        <taxon>Solaneae</taxon>
        <taxon>Solanum</taxon>
    </lineage>
</organism>
<dbReference type="AlphaFoldDB" id="A0A9J5W9D4"/>
<accession>A0A9J5W9D4</accession>
<feature type="region of interest" description="Disordered" evidence="2">
    <location>
        <begin position="248"/>
        <end position="271"/>
    </location>
</feature>
<name>A0A9J5W9D4_SOLCO</name>
<protein>
    <recommendedName>
        <fullName evidence="5">Polyprotein protein</fullName>
    </recommendedName>
</protein>
<evidence type="ECO:0000313" key="3">
    <source>
        <dbReference type="EMBL" id="KAG5572162.1"/>
    </source>
</evidence>
<keyword evidence="4" id="KW-1185">Reference proteome</keyword>
<evidence type="ECO:0000256" key="1">
    <source>
        <dbReference type="SAM" id="Coils"/>
    </source>
</evidence>
<reference evidence="3 4" key="1">
    <citation type="submission" date="2020-09" db="EMBL/GenBank/DDBJ databases">
        <title>De no assembly of potato wild relative species, Solanum commersonii.</title>
        <authorList>
            <person name="Cho K."/>
        </authorList>
    </citation>
    <scope>NUCLEOTIDE SEQUENCE [LARGE SCALE GENOMIC DNA]</scope>
    <source>
        <strain evidence="3">LZ3.2</strain>
        <tissue evidence="3">Leaf</tissue>
    </source>
</reference>
<dbReference type="EMBL" id="JACXVP010000012">
    <property type="protein sequence ID" value="KAG5572162.1"/>
    <property type="molecule type" value="Genomic_DNA"/>
</dbReference>
<evidence type="ECO:0000313" key="4">
    <source>
        <dbReference type="Proteomes" id="UP000824120"/>
    </source>
</evidence>
<comment type="caution">
    <text evidence="3">The sequence shown here is derived from an EMBL/GenBank/DDBJ whole genome shotgun (WGS) entry which is preliminary data.</text>
</comment>
<sequence>MIYDITLRWIDAGAPIEKRDMNIASGTSLVSSAALSCHPKMSPFCVILRQLTLVLSWPGGRSTQGPLVSQEMVEVDRRRAAQTDISLEVNVDSLSVETPAPTTDSKTSGIPTPSSSSLQVPGVSSSSQSTRITQAMILKMGQEALAALKAEIASLRKDVDCLKSTNFTSLIERADDKDAPKTTRDMQKDSTAHAESDVETDEELIADEEEMRESQDASIFRDLLDLVKAVMQSVIQTSPTETFTIAPSGSGTVFPLDTTPGTDAPIDRETA</sequence>
<evidence type="ECO:0000256" key="2">
    <source>
        <dbReference type="SAM" id="MobiDB-lite"/>
    </source>
</evidence>
<evidence type="ECO:0008006" key="5">
    <source>
        <dbReference type="Google" id="ProtNLM"/>
    </source>
</evidence>
<feature type="region of interest" description="Disordered" evidence="2">
    <location>
        <begin position="177"/>
        <end position="201"/>
    </location>
</feature>